<feature type="signal peptide" evidence="1">
    <location>
        <begin position="1"/>
        <end position="23"/>
    </location>
</feature>
<keyword evidence="1" id="KW-0732">Signal</keyword>
<evidence type="ECO:0000256" key="1">
    <source>
        <dbReference type="SAM" id="SignalP"/>
    </source>
</evidence>
<evidence type="ECO:0000313" key="2">
    <source>
        <dbReference type="EMBL" id="TWT56326.1"/>
    </source>
</evidence>
<dbReference type="Proteomes" id="UP000318053">
    <property type="component" value="Unassembled WGS sequence"/>
</dbReference>
<feature type="chain" id="PRO_5022704574" description="PEP-CTERM protein-sorting domain-containing protein" evidence="1">
    <location>
        <begin position="24"/>
        <end position="291"/>
    </location>
</feature>
<dbReference type="EMBL" id="SJPK01000014">
    <property type="protein sequence ID" value="TWT56326.1"/>
    <property type="molecule type" value="Genomic_DNA"/>
</dbReference>
<gene>
    <name evidence="2" type="ORF">CA85_43290</name>
</gene>
<accession>A0A5C5X054</accession>
<evidence type="ECO:0008006" key="4">
    <source>
        <dbReference type="Google" id="ProtNLM"/>
    </source>
</evidence>
<reference evidence="2 3" key="1">
    <citation type="submission" date="2019-02" db="EMBL/GenBank/DDBJ databases">
        <title>Deep-cultivation of Planctomycetes and their phenomic and genomic characterization uncovers novel biology.</title>
        <authorList>
            <person name="Wiegand S."/>
            <person name="Jogler M."/>
            <person name="Boedeker C."/>
            <person name="Pinto D."/>
            <person name="Vollmers J."/>
            <person name="Rivas-Marin E."/>
            <person name="Kohn T."/>
            <person name="Peeters S.H."/>
            <person name="Heuer A."/>
            <person name="Rast P."/>
            <person name="Oberbeckmann S."/>
            <person name="Bunk B."/>
            <person name="Jeske O."/>
            <person name="Meyerdierks A."/>
            <person name="Storesund J.E."/>
            <person name="Kallscheuer N."/>
            <person name="Luecker S."/>
            <person name="Lage O.M."/>
            <person name="Pohl T."/>
            <person name="Merkel B.J."/>
            <person name="Hornburger P."/>
            <person name="Mueller R.-W."/>
            <person name="Bruemmer F."/>
            <person name="Labrenz M."/>
            <person name="Spormann A.M."/>
            <person name="Op Den Camp H."/>
            <person name="Overmann J."/>
            <person name="Amann R."/>
            <person name="Jetten M.S.M."/>
            <person name="Mascher T."/>
            <person name="Medema M.H."/>
            <person name="Devos D.P."/>
            <person name="Kaster A.-K."/>
            <person name="Ovreas L."/>
            <person name="Rohde M."/>
            <person name="Galperin M.Y."/>
            <person name="Jogler C."/>
        </authorList>
    </citation>
    <scope>NUCLEOTIDE SEQUENCE [LARGE SCALE GENOMIC DNA]</scope>
    <source>
        <strain evidence="2 3">CA85</strain>
    </source>
</reference>
<evidence type="ECO:0000313" key="3">
    <source>
        <dbReference type="Proteomes" id="UP000318053"/>
    </source>
</evidence>
<protein>
    <recommendedName>
        <fullName evidence="4">PEP-CTERM protein-sorting domain-containing protein</fullName>
    </recommendedName>
</protein>
<organism evidence="2 3">
    <name type="scientific">Allorhodopirellula solitaria</name>
    <dbReference type="NCBI Taxonomy" id="2527987"/>
    <lineage>
        <taxon>Bacteria</taxon>
        <taxon>Pseudomonadati</taxon>
        <taxon>Planctomycetota</taxon>
        <taxon>Planctomycetia</taxon>
        <taxon>Pirellulales</taxon>
        <taxon>Pirellulaceae</taxon>
        <taxon>Allorhodopirellula</taxon>
    </lineage>
</organism>
<name>A0A5C5X054_9BACT</name>
<dbReference type="OrthoDB" id="9794322at2"/>
<sequence length="291" mass="30079" precursor="true">MKKLFVLPLSLALVLIQGNFAGAAVTTEIDFESRPLSMGGGLPTDDEALTGAYVDSNGITTRFGLDLNGDGLIDPDPGVFFEAHGSEIGGTNGFAFDTGGNDVYDVGRDGTADGQIGNFLLRANTLDGSVQNGTFLIQFGGSQTHVVTGTFGDIWDIDGSLTQGPAGGPGSEQYLVEAFDSNGNLLASELSPEGTTFDGSSDPNSPDFGNDGLPWRYSFSGFSQGIDHLTISFTGTKIEGIGLAFDGGSITTAVAIPEPSAVALTGAVSCLCFGVSLVRRRRRRSADQVAG</sequence>
<comment type="caution">
    <text evidence="2">The sequence shown here is derived from an EMBL/GenBank/DDBJ whole genome shotgun (WGS) entry which is preliminary data.</text>
</comment>
<dbReference type="AlphaFoldDB" id="A0A5C5X054"/>
<dbReference type="RefSeq" id="WP_146393171.1">
    <property type="nucleotide sequence ID" value="NZ_SJPK01000014.1"/>
</dbReference>
<proteinExistence type="predicted"/>
<dbReference type="InterPro" id="IPR013424">
    <property type="entry name" value="Ice-binding_C"/>
</dbReference>
<dbReference type="NCBIfam" id="TIGR02595">
    <property type="entry name" value="PEP_CTERM"/>
    <property type="match status" value="1"/>
</dbReference>
<keyword evidence="3" id="KW-1185">Reference proteome</keyword>